<dbReference type="RefSeq" id="WP_166195551.1">
    <property type="nucleotide sequence ID" value="NZ_JAAOIV010000004.1"/>
</dbReference>
<proteinExistence type="predicted"/>
<dbReference type="EMBL" id="JAAOIV010000004">
    <property type="protein sequence ID" value="NHN55645.1"/>
    <property type="molecule type" value="Genomic_DNA"/>
</dbReference>
<gene>
    <name evidence="3" type="ORF">G9U51_07605</name>
</gene>
<feature type="transmembrane region" description="Helical" evidence="2">
    <location>
        <begin position="208"/>
        <end position="227"/>
    </location>
</feature>
<reference evidence="3" key="1">
    <citation type="submission" date="2020-03" db="EMBL/GenBank/DDBJ databases">
        <title>Draft sequencing of Calidifontibacter sp. DB0510.</title>
        <authorList>
            <person name="Kim D.-U."/>
        </authorList>
    </citation>
    <scope>NUCLEOTIDE SEQUENCE</scope>
    <source>
        <strain evidence="3">DB0510</strain>
    </source>
</reference>
<organism evidence="3 4">
    <name type="scientific">Metallococcus carri</name>
    <dbReference type="NCBI Taxonomy" id="1656884"/>
    <lineage>
        <taxon>Bacteria</taxon>
        <taxon>Bacillati</taxon>
        <taxon>Actinomycetota</taxon>
        <taxon>Actinomycetes</taxon>
        <taxon>Micrococcales</taxon>
        <taxon>Dermacoccaceae</taxon>
        <taxon>Metallococcus</taxon>
    </lineage>
</organism>
<keyword evidence="4" id="KW-1185">Reference proteome</keyword>
<feature type="compositionally biased region" description="Low complexity" evidence="1">
    <location>
        <begin position="112"/>
        <end position="123"/>
    </location>
</feature>
<comment type="caution">
    <text evidence="3">The sequence shown here is derived from an EMBL/GenBank/DDBJ whole genome shotgun (WGS) entry which is preliminary data.</text>
</comment>
<feature type="compositionally biased region" description="Basic and acidic residues" evidence="1">
    <location>
        <begin position="309"/>
        <end position="332"/>
    </location>
</feature>
<sequence length="442" mass="46201">MPTTLLFLLIVAIWAAYLVQHWIRRRDALATARSVDRFSESMRVLSRRDPLPQGVAPMASTGPARPGAPQVSVKAQRTSLRAGQPVVGEPMSNETEPVKTSSGFKLAAKLVGGPKAGPASSRGSSGGSKPGAKVGSTGGSKPGAKVASAGGSKLGAKVGSAGGSSAAAARARSAASSSAAATRGIASTVGSVARTAGHRFAQLSDRQVRGLSLLVSLAFLLVSLVFVAVGGPWWLLVAAVLEVAGVVAWLRRSALAEASVNPRETSVNPRETSRKSREASVVRRETSANPRETSVVRRETSLATAEQAQRPRAERPRAERAERPRERATVHAEPRRVVRTEQVAAAPSDVVFDNQPAPVQPVAAEVQQVEEAPPSASASVDGWQPVAVPPPTYTLKAKAPDREFEPAAVTPAYADTPVEDLPFDGLALDEELEELPSVYRAG</sequence>
<accession>A0A967B1M7</accession>
<evidence type="ECO:0000256" key="2">
    <source>
        <dbReference type="SAM" id="Phobius"/>
    </source>
</evidence>
<feature type="region of interest" description="Disordered" evidence="1">
    <location>
        <begin position="260"/>
        <end position="332"/>
    </location>
</feature>
<evidence type="ECO:0000256" key="1">
    <source>
        <dbReference type="SAM" id="MobiDB-lite"/>
    </source>
</evidence>
<keyword evidence="2" id="KW-0812">Transmembrane</keyword>
<feature type="transmembrane region" description="Helical" evidence="2">
    <location>
        <begin position="6"/>
        <end position="23"/>
    </location>
</feature>
<keyword evidence="2" id="KW-0472">Membrane</keyword>
<dbReference type="AlphaFoldDB" id="A0A967B1M7"/>
<protein>
    <submittedName>
        <fullName evidence="3">Uncharacterized protein</fullName>
    </submittedName>
</protein>
<dbReference type="Proteomes" id="UP000744769">
    <property type="component" value="Unassembled WGS sequence"/>
</dbReference>
<keyword evidence="2" id="KW-1133">Transmembrane helix</keyword>
<evidence type="ECO:0000313" key="3">
    <source>
        <dbReference type="EMBL" id="NHN55645.1"/>
    </source>
</evidence>
<feature type="region of interest" description="Disordered" evidence="1">
    <location>
        <begin position="49"/>
        <end position="149"/>
    </location>
</feature>
<evidence type="ECO:0000313" key="4">
    <source>
        <dbReference type="Proteomes" id="UP000744769"/>
    </source>
</evidence>
<feature type="compositionally biased region" description="Polar residues" evidence="1">
    <location>
        <begin position="92"/>
        <end position="103"/>
    </location>
</feature>
<feature type="compositionally biased region" description="Basic and acidic residues" evidence="1">
    <location>
        <begin position="271"/>
        <end position="286"/>
    </location>
</feature>
<name>A0A967B1M7_9MICO</name>